<keyword evidence="3" id="KW-1185">Reference proteome</keyword>
<dbReference type="SMART" id="SM00955">
    <property type="entry name" value="RNB"/>
    <property type="match status" value="1"/>
</dbReference>
<evidence type="ECO:0000259" key="1">
    <source>
        <dbReference type="SMART" id="SM00955"/>
    </source>
</evidence>
<dbReference type="InterPro" id="IPR050180">
    <property type="entry name" value="RNR_Ribonuclease"/>
</dbReference>
<dbReference type="PANTHER" id="PTHR23355:SF9">
    <property type="entry name" value="DIS3-LIKE EXONUCLEASE 2"/>
    <property type="match status" value="1"/>
</dbReference>
<evidence type="ECO:0000313" key="3">
    <source>
        <dbReference type="Proteomes" id="UP001558613"/>
    </source>
</evidence>
<feature type="domain" description="RNB" evidence="1">
    <location>
        <begin position="160"/>
        <end position="313"/>
    </location>
</feature>
<proteinExistence type="predicted"/>
<gene>
    <name evidence="2" type="ORF">QQF64_014653</name>
</gene>
<reference evidence="2 3" key="1">
    <citation type="submission" date="2023-09" db="EMBL/GenBank/DDBJ databases">
        <authorList>
            <person name="Wang M."/>
        </authorList>
    </citation>
    <scope>NUCLEOTIDE SEQUENCE [LARGE SCALE GENOMIC DNA]</scope>
    <source>
        <strain evidence="2">GT-2023</strain>
        <tissue evidence="2">Liver</tissue>
    </source>
</reference>
<dbReference type="InterPro" id="IPR041505">
    <property type="entry name" value="Dis3_CSD2"/>
</dbReference>
<organism evidence="2 3">
    <name type="scientific">Cirrhinus molitorella</name>
    <name type="common">mud carp</name>
    <dbReference type="NCBI Taxonomy" id="172907"/>
    <lineage>
        <taxon>Eukaryota</taxon>
        <taxon>Metazoa</taxon>
        <taxon>Chordata</taxon>
        <taxon>Craniata</taxon>
        <taxon>Vertebrata</taxon>
        <taxon>Euteleostomi</taxon>
        <taxon>Actinopterygii</taxon>
        <taxon>Neopterygii</taxon>
        <taxon>Teleostei</taxon>
        <taxon>Ostariophysi</taxon>
        <taxon>Cypriniformes</taxon>
        <taxon>Cyprinidae</taxon>
        <taxon>Labeoninae</taxon>
        <taxon>Labeonini</taxon>
        <taxon>Cirrhinus</taxon>
    </lineage>
</organism>
<dbReference type="InterPro" id="IPR001900">
    <property type="entry name" value="RNase_II/R"/>
</dbReference>
<dbReference type="SUPFAM" id="SSF50249">
    <property type="entry name" value="Nucleic acid-binding proteins"/>
    <property type="match status" value="1"/>
</dbReference>
<accession>A0ABR3NSQ4</accession>
<comment type="caution">
    <text evidence="2">The sequence shown here is derived from an EMBL/GenBank/DDBJ whole genome shotgun (WGS) entry which is preliminary data.</text>
</comment>
<dbReference type="Pfam" id="PF00773">
    <property type="entry name" value="RNB"/>
    <property type="match status" value="1"/>
</dbReference>
<dbReference type="Pfam" id="PF17849">
    <property type="entry name" value="OB_Dis3"/>
    <property type="match status" value="1"/>
</dbReference>
<name>A0ABR3NSQ4_9TELE</name>
<dbReference type="InterPro" id="IPR012340">
    <property type="entry name" value="NA-bd_OB-fold"/>
</dbReference>
<feature type="non-terminal residue" evidence="2">
    <location>
        <position position="1"/>
    </location>
</feature>
<evidence type="ECO:0000313" key="2">
    <source>
        <dbReference type="EMBL" id="KAL1280053.1"/>
    </source>
</evidence>
<dbReference type="PANTHER" id="PTHR23355">
    <property type="entry name" value="RIBONUCLEASE"/>
    <property type="match status" value="1"/>
</dbReference>
<sequence length="316" mass="34690">PTTTQPVKHASAFNISGSSSERAMQRTGKVVFIIEQKHSRAASGFLKFLPNKNFALFSPVDHRIPRVNVPLADCPADFISRPGDYENTLFICRITHWPADSNFAEGQLAKTLGQAGEIEPETEGIMTEYDVDFSEFSEEVLNCLPQNLPWSIPAHELCRRKDLRKECVFTIDPATARDLDDALSCKQLSDGNFEVGVHIADVSYFVEEGNVLDQIAGKRATSVYLVQKENQLCGLIVLVDLVTLSSRCAAEIQSGLVVYVDYKTMAPRKHAMQETLITSSSDEADEQADTASVSSPASSLCDVVAEITANISKIID</sequence>
<dbReference type="Proteomes" id="UP001558613">
    <property type="component" value="Unassembled WGS sequence"/>
</dbReference>
<dbReference type="EMBL" id="JAYMGO010000002">
    <property type="protein sequence ID" value="KAL1280053.1"/>
    <property type="molecule type" value="Genomic_DNA"/>
</dbReference>
<protein>
    <recommendedName>
        <fullName evidence="1">RNB domain-containing protein</fullName>
    </recommendedName>
</protein>
<dbReference type="Gene3D" id="2.40.50.700">
    <property type="match status" value="1"/>
</dbReference>